<dbReference type="Pfam" id="PF21806">
    <property type="entry name" value="DUF6879"/>
    <property type="match status" value="1"/>
</dbReference>
<name>A0ABV5DY64_9ACTN</name>
<feature type="domain" description="DUF6879" evidence="1">
    <location>
        <begin position="5"/>
        <end position="170"/>
    </location>
</feature>
<protein>
    <recommendedName>
        <fullName evidence="1">DUF6879 domain-containing protein</fullName>
    </recommendedName>
</protein>
<reference evidence="2 3" key="1">
    <citation type="submission" date="2024-01" db="EMBL/GenBank/DDBJ databases">
        <title>Genome mining of biosynthetic gene clusters to explore secondary metabolites of Streptomyces sp.</title>
        <authorList>
            <person name="Baig A."/>
            <person name="Ajitkumar Shintre N."/>
            <person name="Kumar H."/>
            <person name="Anbarasu A."/>
            <person name="Ramaiah S."/>
        </authorList>
    </citation>
    <scope>NUCLEOTIDE SEQUENCE [LARGE SCALE GENOMIC DNA]</scope>
    <source>
        <strain evidence="2 3">A01</strain>
    </source>
</reference>
<dbReference type="RefSeq" id="WP_357226120.1">
    <property type="nucleotide sequence ID" value="NZ_JAYMRS010000006.1"/>
</dbReference>
<comment type="caution">
    <text evidence="2">The sequence shown here is derived from an EMBL/GenBank/DDBJ whole genome shotgun (WGS) entry which is preliminary data.</text>
</comment>
<evidence type="ECO:0000313" key="3">
    <source>
        <dbReference type="Proteomes" id="UP001585053"/>
    </source>
</evidence>
<proteinExistence type="predicted"/>
<evidence type="ECO:0000313" key="2">
    <source>
        <dbReference type="EMBL" id="MFB8769528.1"/>
    </source>
</evidence>
<dbReference type="InterPro" id="IPR049244">
    <property type="entry name" value="DUF6879"/>
</dbReference>
<gene>
    <name evidence="2" type="ORF">VSQ78_17610</name>
</gene>
<evidence type="ECO:0000259" key="1">
    <source>
        <dbReference type="Pfam" id="PF21806"/>
    </source>
</evidence>
<keyword evidence="3" id="KW-1185">Reference proteome</keyword>
<sequence length="182" mass="21444">MLTLDELKAFFDEKATKSAFRLETLAEYSVGSDGGDFARHKAGEPEPDWDRKNPWLAELRSEKESGFRRYRVRILRTPLNDYLRFECEWGYVLNSEAGEEIHVLDLAERELPAEVVDHDFWLLDDKYPIRMHYTESGEFVGGELMDNLERYQKARDAALAGAEPFERWWARHPEEWRATRTV</sequence>
<dbReference type="EMBL" id="JAYMRS010000006">
    <property type="protein sequence ID" value="MFB8769528.1"/>
    <property type="molecule type" value="Genomic_DNA"/>
</dbReference>
<dbReference type="Proteomes" id="UP001585053">
    <property type="component" value="Unassembled WGS sequence"/>
</dbReference>
<organism evidence="2 3">
    <name type="scientific">Nocardiopsis alba</name>
    <dbReference type="NCBI Taxonomy" id="53437"/>
    <lineage>
        <taxon>Bacteria</taxon>
        <taxon>Bacillati</taxon>
        <taxon>Actinomycetota</taxon>
        <taxon>Actinomycetes</taxon>
        <taxon>Streptosporangiales</taxon>
        <taxon>Nocardiopsidaceae</taxon>
        <taxon>Nocardiopsis</taxon>
    </lineage>
</organism>
<accession>A0ABV5DY64</accession>